<dbReference type="RefSeq" id="WP_100902019.1">
    <property type="nucleotide sequence ID" value="NZ_CAWNNC010000001.1"/>
</dbReference>
<keyword evidence="1" id="KW-0067">ATP-binding</keyword>
<gene>
    <name evidence="1" type="ORF">COO91_07742</name>
</gene>
<organism evidence="1 2">
    <name type="scientific">Nostoc flagelliforme CCNUN1</name>
    <dbReference type="NCBI Taxonomy" id="2038116"/>
    <lineage>
        <taxon>Bacteria</taxon>
        <taxon>Bacillati</taxon>
        <taxon>Cyanobacteriota</taxon>
        <taxon>Cyanophyceae</taxon>
        <taxon>Nostocales</taxon>
        <taxon>Nostocaceae</taxon>
        <taxon>Nostoc</taxon>
    </lineage>
</organism>
<reference evidence="1 2" key="1">
    <citation type="submission" date="2017-11" db="EMBL/GenBank/DDBJ databases">
        <title>Complete genome of a free-living desiccation-tolerant cyanobacterium and its photosynthetic adaptation to extreme terrestrial habitat.</title>
        <authorList>
            <person name="Shang J."/>
        </authorList>
    </citation>
    <scope>NUCLEOTIDE SEQUENCE [LARGE SCALE GENOMIC DNA]</scope>
    <source>
        <strain evidence="1 2">CCNUN1</strain>
    </source>
</reference>
<keyword evidence="2" id="KW-1185">Reference proteome</keyword>
<dbReference type="GO" id="GO:0004386">
    <property type="term" value="F:helicase activity"/>
    <property type="evidence" value="ECO:0007669"/>
    <property type="project" value="UniProtKB-KW"/>
</dbReference>
<accession>A0A2K8T1V2</accession>
<dbReference type="KEGG" id="nfl:COO91_07742"/>
<keyword evidence="1" id="KW-0378">Hydrolase</keyword>
<name>A0A2K8T1V2_9NOSO</name>
<evidence type="ECO:0000313" key="1">
    <source>
        <dbReference type="EMBL" id="AUB41688.1"/>
    </source>
</evidence>
<dbReference type="EMBL" id="CP024785">
    <property type="protein sequence ID" value="AUB41688.1"/>
    <property type="molecule type" value="Genomic_DNA"/>
</dbReference>
<protein>
    <submittedName>
        <fullName evidence="1">Superfamily II DNA or RNA helicase, SNF2 family</fullName>
    </submittedName>
</protein>
<proteinExistence type="predicted"/>
<evidence type="ECO:0000313" key="2">
    <source>
        <dbReference type="Proteomes" id="UP000232003"/>
    </source>
</evidence>
<keyword evidence="1" id="KW-0347">Helicase</keyword>
<sequence length="141" mass="16674">MPLPDYIDNSRYKLQTILKTLIEEENQIILDIATGFFRIEAWVRLEAAMNRLTNLRLLIGRDPTIRPAESDRIDLIRYFRRDIQQELEEEDFKASYKQQIDRMIAYLQQDHIQVRLYGATNGEFLHAKAYTPLLSLSELSK</sequence>
<dbReference type="AlphaFoldDB" id="A0A2K8T1V2"/>
<dbReference type="Proteomes" id="UP000232003">
    <property type="component" value="Chromosome"/>
</dbReference>
<keyword evidence="1" id="KW-0547">Nucleotide-binding</keyword>